<comment type="subcellular location">
    <subcellularLocation>
        <location evidence="1">Cell membrane</location>
        <topology evidence="1">Multi-pass membrane protein</topology>
    </subcellularLocation>
</comment>
<feature type="transmembrane region" description="Helical" evidence="6">
    <location>
        <begin position="249"/>
        <end position="270"/>
    </location>
</feature>
<dbReference type="PANTHER" id="PTHR30213">
    <property type="entry name" value="INNER MEMBRANE PROTEIN YHJD"/>
    <property type="match status" value="1"/>
</dbReference>
<organism evidence="7 8">
    <name type="scientific">Roseateles flavus</name>
    <dbReference type="NCBI Taxonomy" id="3149041"/>
    <lineage>
        <taxon>Bacteria</taxon>
        <taxon>Pseudomonadati</taxon>
        <taxon>Pseudomonadota</taxon>
        <taxon>Betaproteobacteria</taxon>
        <taxon>Burkholderiales</taxon>
        <taxon>Sphaerotilaceae</taxon>
        <taxon>Roseateles</taxon>
    </lineage>
</organism>
<keyword evidence="5 6" id="KW-0472">Membrane</keyword>
<keyword evidence="8" id="KW-1185">Reference proteome</keyword>
<accession>A0ABV0GGM4</accession>
<keyword evidence="3 6" id="KW-0812">Transmembrane</keyword>
<evidence type="ECO:0000256" key="5">
    <source>
        <dbReference type="ARBA" id="ARBA00023136"/>
    </source>
</evidence>
<gene>
    <name evidence="7" type="ORF">ABDJ40_15745</name>
</gene>
<evidence type="ECO:0000256" key="2">
    <source>
        <dbReference type="ARBA" id="ARBA00022475"/>
    </source>
</evidence>
<proteinExistence type="predicted"/>
<evidence type="ECO:0000256" key="4">
    <source>
        <dbReference type="ARBA" id="ARBA00022989"/>
    </source>
</evidence>
<evidence type="ECO:0000313" key="7">
    <source>
        <dbReference type="EMBL" id="MEO3714218.1"/>
    </source>
</evidence>
<dbReference type="Proteomes" id="UP001462640">
    <property type="component" value="Unassembled WGS sequence"/>
</dbReference>
<feature type="transmembrane region" description="Helical" evidence="6">
    <location>
        <begin position="32"/>
        <end position="55"/>
    </location>
</feature>
<evidence type="ECO:0000256" key="1">
    <source>
        <dbReference type="ARBA" id="ARBA00004651"/>
    </source>
</evidence>
<evidence type="ECO:0000256" key="6">
    <source>
        <dbReference type="SAM" id="Phobius"/>
    </source>
</evidence>
<dbReference type="PANTHER" id="PTHR30213:SF1">
    <property type="entry name" value="INNER MEMBRANE PROTEIN YHJD"/>
    <property type="match status" value="1"/>
</dbReference>
<comment type="caution">
    <text evidence="7">The sequence shown here is derived from an EMBL/GenBank/DDBJ whole genome shotgun (WGS) entry which is preliminary data.</text>
</comment>
<protein>
    <submittedName>
        <fullName evidence="7">YihY/virulence factor BrkB family protein</fullName>
    </submittedName>
</protein>
<keyword evidence="2" id="KW-1003">Cell membrane</keyword>
<feature type="transmembrane region" description="Helical" evidence="6">
    <location>
        <begin position="92"/>
        <end position="112"/>
    </location>
</feature>
<dbReference type="RefSeq" id="WP_347611305.1">
    <property type="nucleotide sequence ID" value="NZ_JBDPZC010000007.1"/>
</dbReference>
<name>A0ABV0GGM4_9BURK</name>
<dbReference type="NCBIfam" id="TIGR00765">
    <property type="entry name" value="yihY_not_rbn"/>
    <property type="match status" value="1"/>
</dbReference>
<dbReference type="EMBL" id="JBDPZC010000007">
    <property type="protein sequence ID" value="MEO3714218.1"/>
    <property type="molecule type" value="Genomic_DNA"/>
</dbReference>
<dbReference type="InterPro" id="IPR017039">
    <property type="entry name" value="Virul_fac_BrkB"/>
</dbReference>
<dbReference type="Pfam" id="PF03631">
    <property type="entry name" value="Virul_fac_BrkB"/>
    <property type="match status" value="1"/>
</dbReference>
<evidence type="ECO:0000313" key="8">
    <source>
        <dbReference type="Proteomes" id="UP001462640"/>
    </source>
</evidence>
<evidence type="ECO:0000256" key="3">
    <source>
        <dbReference type="ARBA" id="ARBA00022692"/>
    </source>
</evidence>
<keyword evidence="4 6" id="KW-1133">Transmembrane helix</keyword>
<sequence>MIVRLARAGWRDLAGAANAWLDDYAPSMGAALSFYTLFSITPLLLIVISLAGLVFGAQAARAAILSQFGALAGADIARLLDATLSSLDRPEAGLLGLALGVLSLLVGATTVFGELQNAMDRIWHLSHEGRGGLWTILRSRLRALGLVLSLGFLLIVSLLASAALEALRARWNPWLSQWLPLAQGLDFGLSWLLVGAMFGMIYKWVPQVRLRWRDVLGGAALAALLFTLGKSLIALYIAHSGLASPFGAAGSLVVLLLWVYYAALIFLYGAEFSRAGVLRRAAGAPPAPPSAPPPAPGPRG</sequence>
<feature type="transmembrane region" description="Helical" evidence="6">
    <location>
        <begin position="216"/>
        <end position="237"/>
    </location>
</feature>
<reference evidence="7 8" key="1">
    <citation type="submission" date="2024-05" db="EMBL/GenBank/DDBJ databases">
        <title>Roseateles sp. 2.12 16S ribosomal RNA gene Genome sequencing and assembly.</title>
        <authorList>
            <person name="Woo H."/>
        </authorList>
    </citation>
    <scope>NUCLEOTIDE SEQUENCE [LARGE SCALE GENOMIC DNA]</scope>
    <source>
        <strain evidence="7 8">2.12</strain>
    </source>
</reference>
<feature type="transmembrane region" description="Helical" evidence="6">
    <location>
        <begin position="143"/>
        <end position="164"/>
    </location>
</feature>
<dbReference type="PIRSF" id="PIRSF035875">
    <property type="entry name" value="RNase_BN"/>
    <property type="match status" value="1"/>
</dbReference>
<feature type="transmembrane region" description="Helical" evidence="6">
    <location>
        <begin position="184"/>
        <end position="204"/>
    </location>
</feature>